<dbReference type="InterPro" id="IPR015421">
    <property type="entry name" value="PyrdxlP-dep_Trfase_major"/>
</dbReference>
<dbReference type="OrthoDB" id="9807157at2"/>
<evidence type="ECO:0000256" key="5">
    <source>
        <dbReference type="ARBA" id="ARBA00022898"/>
    </source>
</evidence>
<dbReference type="Pfam" id="PF00155">
    <property type="entry name" value="Aminotran_1_2"/>
    <property type="match status" value="1"/>
</dbReference>
<dbReference type="Proteomes" id="UP000276309">
    <property type="component" value="Chromosome"/>
</dbReference>
<dbReference type="PANTHER" id="PTHR13693">
    <property type="entry name" value="CLASS II AMINOTRANSFERASE/8-AMINO-7-OXONONANOATE SYNTHASE"/>
    <property type="match status" value="1"/>
</dbReference>
<sequence>MKSLPSKLQRKLLLRKEQGSLRQLPFSDDSLIDFSSNDYLGLASNFELFDAVGQFLAGNYINSNGATGSRLISGNHPLHNEVEKMLANFHQVEAALLFNSGYDANLGFFASVPQRGDLVLYDEFSHASIRDGITLGNAKAQKFAHNNLNDLSVKLDKLKRTVPSDAEVYVVTESVFSMDGDSPDLEAMVHFCKKYDLRLVIDEAHALGVYGGNGAGLVQCLGLHEKVFARIMTFGKALGCHGAAILGSTELKQYLVNFARSFIYTTGMPPHSLATILIAYRFMSQPVGDILRLRNNIEFFKLEIKRLGADDRFIDSDSAVHCFLVGDIKKAKELSGAMKKLGFDIRAILSPTVPEGQERLRICLHSYNTEDQIKTMLENLVDLFKN</sequence>
<dbReference type="InterPro" id="IPR004839">
    <property type="entry name" value="Aminotransferase_I/II_large"/>
</dbReference>
<dbReference type="GO" id="GO:0016740">
    <property type="term" value="F:transferase activity"/>
    <property type="evidence" value="ECO:0007669"/>
    <property type="project" value="UniProtKB-KW"/>
</dbReference>
<evidence type="ECO:0000259" key="7">
    <source>
        <dbReference type="Pfam" id="PF00155"/>
    </source>
</evidence>
<comment type="cofactor">
    <cofactor evidence="1 6">
        <name>pyridoxal 5'-phosphate</name>
        <dbReference type="ChEBI" id="CHEBI:597326"/>
    </cofactor>
</comment>
<keyword evidence="9" id="KW-1185">Reference proteome</keyword>
<keyword evidence="4" id="KW-0808">Transferase</keyword>
<dbReference type="InterPro" id="IPR001917">
    <property type="entry name" value="Aminotrans_II_pyridoxalP_BS"/>
</dbReference>
<protein>
    <submittedName>
        <fullName evidence="8">8-amino-7-oxononanoate synthase</fullName>
    </submittedName>
</protein>
<keyword evidence="5 6" id="KW-0663">Pyridoxal phosphate</keyword>
<evidence type="ECO:0000256" key="1">
    <source>
        <dbReference type="ARBA" id="ARBA00001933"/>
    </source>
</evidence>
<evidence type="ECO:0000256" key="6">
    <source>
        <dbReference type="RuleBase" id="RU003693"/>
    </source>
</evidence>
<organism evidence="8 9">
    <name type="scientific">Euzebyella marina</name>
    <dbReference type="NCBI Taxonomy" id="1761453"/>
    <lineage>
        <taxon>Bacteria</taxon>
        <taxon>Pseudomonadati</taxon>
        <taxon>Bacteroidota</taxon>
        <taxon>Flavobacteriia</taxon>
        <taxon>Flavobacteriales</taxon>
        <taxon>Flavobacteriaceae</taxon>
        <taxon>Euzebyella</taxon>
    </lineage>
</organism>
<dbReference type="InterPro" id="IPR050087">
    <property type="entry name" value="AON_synthase_class-II"/>
</dbReference>
<evidence type="ECO:0000313" key="9">
    <source>
        <dbReference type="Proteomes" id="UP000276309"/>
    </source>
</evidence>
<feature type="domain" description="Aminotransferase class I/classII large" evidence="7">
    <location>
        <begin position="31"/>
        <end position="379"/>
    </location>
</feature>
<dbReference type="KEGG" id="emar:D1013_19815"/>
<dbReference type="RefSeq" id="WP_121850472.1">
    <property type="nucleotide sequence ID" value="NZ_CP032050.1"/>
</dbReference>
<dbReference type="PROSITE" id="PS00599">
    <property type="entry name" value="AA_TRANSFER_CLASS_2"/>
    <property type="match status" value="1"/>
</dbReference>
<accession>A0A3G2LB22</accession>
<gene>
    <name evidence="8" type="ORF">D1013_19815</name>
</gene>
<evidence type="ECO:0000313" key="8">
    <source>
        <dbReference type="EMBL" id="AYN69466.1"/>
    </source>
</evidence>
<evidence type="ECO:0000256" key="3">
    <source>
        <dbReference type="ARBA" id="ARBA00010008"/>
    </source>
</evidence>
<comment type="similarity">
    <text evidence="3">Belongs to the class-II pyridoxal-phosphate-dependent aminotransferase family. BioF subfamily.</text>
</comment>
<dbReference type="GO" id="GO:0009102">
    <property type="term" value="P:biotin biosynthetic process"/>
    <property type="evidence" value="ECO:0007669"/>
    <property type="project" value="TreeGrafter"/>
</dbReference>
<dbReference type="PANTHER" id="PTHR13693:SF77">
    <property type="entry name" value="8-AMINO-7-OXONONANOATE SYNTHASE"/>
    <property type="match status" value="1"/>
</dbReference>
<evidence type="ECO:0000256" key="2">
    <source>
        <dbReference type="ARBA" id="ARBA00005189"/>
    </source>
</evidence>
<evidence type="ECO:0000256" key="4">
    <source>
        <dbReference type="ARBA" id="ARBA00022679"/>
    </source>
</evidence>
<name>A0A3G2LB22_9FLAO</name>
<proteinExistence type="inferred from homology"/>
<dbReference type="Gene3D" id="3.40.640.10">
    <property type="entry name" value="Type I PLP-dependent aspartate aminotransferase-like (Major domain)"/>
    <property type="match status" value="1"/>
</dbReference>
<dbReference type="SUPFAM" id="SSF53383">
    <property type="entry name" value="PLP-dependent transferases"/>
    <property type="match status" value="1"/>
</dbReference>
<dbReference type="EMBL" id="CP032050">
    <property type="protein sequence ID" value="AYN69466.1"/>
    <property type="molecule type" value="Genomic_DNA"/>
</dbReference>
<dbReference type="Gene3D" id="3.90.1150.10">
    <property type="entry name" value="Aspartate Aminotransferase, domain 1"/>
    <property type="match status" value="1"/>
</dbReference>
<dbReference type="InterPro" id="IPR015424">
    <property type="entry name" value="PyrdxlP-dep_Trfase"/>
</dbReference>
<dbReference type="InterPro" id="IPR015422">
    <property type="entry name" value="PyrdxlP-dep_Trfase_small"/>
</dbReference>
<dbReference type="AlphaFoldDB" id="A0A3G2LB22"/>
<comment type="pathway">
    <text evidence="2">Lipid metabolism.</text>
</comment>
<dbReference type="GO" id="GO:0030170">
    <property type="term" value="F:pyridoxal phosphate binding"/>
    <property type="evidence" value="ECO:0007669"/>
    <property type="project" value="InterPro"/>
</dbReference>
<reference evidence="8 9" key="1">
    <citation type="submission" date="2018-08" db="EMBL/GenBank/DDBJ databases">
        <title>The reduced genetic potential of extracellular carbohydrate catabolism in Euzebyella marina RN62, a Flavobacteriia bacterium isolated from the hadal water.</title>
        <authorList>
            <person name="Xue C."/>
        </authorList>
    </citation>
    <scope>NUCLEOTIDE SEQUENCE [LARGE SCALE GENOMIC DNA]</scope>
    <source>
        <strain evidence="8 9">RN62</strain>
    </source>
</reference>